<evidence type="ECO:0000256" key="3">
    <source>
        <dbReference type="ARBA" id="ARBA00004991"/>
    </source>
</evidence>
<dbReference type="PATRIC" id="fig|1075402.3.peg.2002"/>
<sequence length="279" mass="29334">MARKQGCVQGGDHVIVTGGSSGIGFAIAQKCISRGAVVSLLARGEERLSAAAEELRAAGGEVHFRAVDVTVTEDVAQAVKDLEAQAGPCQLLVSSAGQARPGRFLELTDDVFRSMMDVDYFGTLWAVRAVAPGMVERGRGTIVTIASTAGLAGVFGYTAYGSAKFAVRGFTEALRMELAPHGVQVTGVFPPDVDTPQLAEENSWKPVETSAITGAIKPLKPQAVADGVMRGLDRGRPLVFLDNTSRILATWGGAMGPLLRRFMDGKVRSAQRTSGTGRS</sequence>
<comment type="subcellular location">
    <subcellularLocation>
        <location evidence="1">Endoplasmic reticulum</location>
    </subcellularLocation>
</comment>
<keyword evidence="14" id="KW-1185">Reference proteome</keyword>
<dbReference type="GO" id="GO:0006666">
    <property type="term" value="P:3-keto-sphinganine metabolic process"/>
    <property type="evidence" value="ECO:0007669"/>
    <property type="project" value="InterPro"/>
</dbReference>
<evidence type="ECO:0000256" key="5">
    <source>
        <dbReference type="ARBA" id="ARBA00022741"/>
    </source>
</evidence>
<dbReference type="InterPro" id="IPR002347">
    <property type="entry name" value="SDR_fam"/>
</dbReference>
<evidence type="ECO:0000256" key="1">
    <source>
        <dbReference type="ARBA" id="ARBA00004240"/>
    </source>
</evidence>
<evidence type="ECO:0000256" key="4">
    <source>
        <dbReference type="ARBA" id="ARBA00006484"/>
    </source>
</evidence>
<dbReference type="PROSITE" id="PS00061">
    <property type="entry name" value="ADH_SHORT"/>
    <property type="match status" value="1"/>
</dbReference>
<dbReference type="RefSeq" id="WP_070197205.1">
    <property type="nucleotide sequence ID" value="NZ_LJGU01000127.1"/>
</dbReference>
<dbReference type="EMBL" id="LJGU01000127">
    <property type="protein sequence ID" value="OEV02811.1"/>
    <property type="molecule type" value="Genomic_DNA"/>
</dbReference>
<keyword evidence="6" id="KW-0256">Endoplasmic reticulum</keyword>
<evidence type="ECO:0000256" key="10">
    <source>
        <dbReference type="ARBA" id="ARBA00023098"/>
    </source>
</evidence>
<keyword evidence="10" id="KW-0443">Lipid metabolism</keyword>
<evidence type="ECO:0000313" key="14">
    <source>
        <dbReference type="Proteomes" id="UP000176101"/>
    </source>
</evidence>
<dbReference type="PANTHER" id="PTHR43550">
    <property type="entry name" value="3-KETODIHYDROSPHINGOSINE REDUCTASE"/>
    <property type="match status" value="1"/>
</dbReference>
<dbReference type="OrthoDB" id="5242868at2"/>
<organism evidence="13 14">
    <name type="scientific">Streptomyces oceani</name>
    <dbReference type="NCBI Taxonomy" id="1075402"/>
    <lineage>
        <taxon>Bacteria</taxon>
        <taxon>Bacillati</taxon>
        <taxon>Actinomycetota</taxon>
        <taxon>Actinomycetes</taxon>
        <taxon>Kitasatosporales</taxon>
        <taxon>Streptomycetaceae</taxon>
        <taxon>Streptomyces</taxon>
    </lineage>
</organism>
<comment type="pathway">
    <text evidence="3">Sphingolipid metabolism.</text>
</comment>
<dbReference type="STRING" id="1075402.AN216_15395"/>
<evidence type="ECO:0000256" key="11">
    <source>
        <dbReference type="ARBA" id="ARBA00026112"/>
    </source>
</evidence>
<dbReference type="SUPFAM" id="SSF51735">
    <property type="entry name" value="NAD(P)-binding Rossmann-fold domains"/>
    <property type="match status" value="1"/>
</dbReference>
<dbReference type="PANTHER" id="PTHR43550:SF3">
    <property type="entry name" value="3-KETODIHYDROSPHINGOSINE REDUCTASE"/>
    <property type="match status" value="1"/>
</dbReference>
<comment type="pathway">
    <text evidence="2">Lipid metabolism; sphingolipid metabolism.</text>
</comment>
<gene>
    <name evidence="13" type="ORF">AN216_15395</name>
</gene>
<comment type="similarity">
    <text evidence="4 12">Belongs to the short-chain dehydrogenases/reductases (SDR) family.</text>
</comment>
<dbReference type="InterPro" id="IPR036291">
    <property type="entry name" value="NAD(P)-bd_dom_sf"/>
</dbReference>
<dbReference type="AlphaFoldDB" id="A0A1E7KFW1"/>
<proteinExistence type="inferred from homology"/>
<evidence type="ECO:0000256" key="12">
    <source>
        <dbReference type="RuleBase" id="RU000363"/>
    </source>
</evidence>
<dbReference type="GO" id="GO:0016020">
    <property type="term" value="C:membrane"/>
    <property type="evidence" value="ECO:0007669"/>
    <property type="project" value="GOC"/>
</dbReference>
<keyword evidence="7" id="KW-0521">NADP</keyword>
<dbReference type="InterPro" id="IPR020904">
    <property type="entry name" value="Sc_DH/Rdtase_CS"/>
</dbReference>
<evidence type="ECO:0000313" key="13">
    <source>
        <dbReference type="EMBL" id="OEV02811.1"/>
    </source>
</evidence>
<dbReference type="Gene3D" id="3.40.50.720">
    <property type="entry name" value="NAD(P)-binding Rossmann-like Domain"/>
    <property type="match status" value="1"/>
</dbReference>
<name>A0A1E7KFW1_9ACTN</name>
<reference evidence="13 14" key="1">
    <citation type="journal article" date="2016" name="Front. Microbiol.">
        <title>Comparative Genomics Analysis of Streptomyces Species Reveals Their Adaptation to the Marine Environment and Their Diversity at the Genomic Level.</title>
        <authorList>
            <person name="Tian X."/>
            <person name="Zhang Z."/>
            <person name="Yang T."/>
            <person name="Chen M."/>
            <person name="Li J."/>
            <person name="Chen F."/>
            <person name="Yang J."/>
            <person name="Li W."/>
            <person name="Zhang B."/>
            <person name="Zhang Z."/>
            <person name="Wu J."/>
            <person name="Zhang C."/>
            <person name="Long L."/>
            <person name="Xiao J."/>
        </authorList>
    </citation>
    <scope>NUCLEOTIDE SEQUENCE [LARGE SCALE GENOMIC DNA]</scope>
    <source>
        <strain evidence="13 14">SCSIO 02100</strain>
    </source>
</reference>
<keyword evidence="5" id="KW-0547">Nucleotide-binding</keyword>
<dbReference type="InterPro" id="IPR045022">
    <property type="entry name" value="KDSR-like"/>
</dbReference>
<dbReference type="Proteomes" id="UP000176101">
    <property type="component" value="Unassembled WGS sequence"/>
</dbReference>
<evidence type="ECO:0000256" key="8">
    <source>
        <dbReference type="ARBA" id="ARBA00022919"/>
    </source>
</evidence>
<dbReference type="CDD" id="cd08939">
    <property type="entry name" value="KDSR-like_SDR_c"/>
    <property type="match status" value="1"/>
</dbReference>
<protein>
    <recommendedName>
        <fullName evidence="11">3-dehydrosphinganine reductase</fullName>
        <ecNumber evidence="11">1.1.1.102</ecNumber>
    </recommendedName>
</protein>
<evidence type="ECO:0000256" key="6">
    <source>
        <dbReference type="ARBA" id="ARBA00022824"/>
    </source>
</evidence>
<dbReference type="GO" id="GO:0000166">
    <property type="term" value="F:nucleotide binding"/>
    <property type="evidence" value="ECO:0007669"/>
    <property type="project" value="UniProtKB-KW"/>
</dbReference>
<dbReference type="GO" id="GO:0030148">
    <property type="term" value="P:sphingolipid biosynthetic process"/>
    <property type="evidence" value="ECO:0007669"/>
    <property type="project" value="InterPro"/>
</dbReference>
<dbReference type="GO" id="GO:0047560">
    <property type="term" value="F:3-dehydrosphinganine reductase activity"/>
    <property type="evidence" value="ECO:0007669"/>
    <property type="project" value="UniProtKB-EC"/>
</dbReference>
<dbReference type="PRINTS" id="PR00081">
    <property type="entry name" value="GDHRDH"/>
</dbReference>
<dbReference type="PRINTS" id="PR00080">
    <property type="entry name" value="SDRFAMILY"/>
</dbReference>
<keyword evidence="8" id="KW-0746">Sphingolipid metabolism</keyword>
<comment type="caution">
    <text evidence="13">The sequence shown here is derived from an EMBL/GenBank/DDBJ whole genome shotgun (WGS) entry which is preliminary data.</text>
</comment>
<evidence type="ECO:0000256" key="9">
    <source>
        <dbReference type="ARBA" id="ARBA00023002"/>
    </source>
</evidence>
<dbReference type="EC" id="1.1.1.102" evidence="11"/>
<evidence type="ECO:0000256" key="7">
    <source>
        <dbReference type="ARBA" id="ARBA00022857"/>
    </source>
</evidence>
<accession>A0A1E7KFW1</accession>
<dbReference type="Pfam" id="PF00106">
    <property type="entry name" value="adh_short"/>
    <property type="match status" value="1"/>
</dbReference>
<evidence type="ECO:0000256" key="2">
    <source>
        <dbReference type="ARBA" id="ARBA00004760"/>
    </source>
</evidence>
<keyword evidence="9" id="KW-0560">Oxidoreductase</keyword>